<keyword evidence="3" id="KW-1185">Reference proteome</keyword>
<dbReference type="InParanoid" id="A0A0P0XE70"/>
<dbReference type="EMBL" id="AP014964">
    <property type="protein sequence ID" value="BAT04696.1"/>
    <property type="molecule type" value="Genomic_DNA"/>
</dbReference>
<feature type="compositionally biased region" description="Basic residues" evidence="1">
    <location>
        <begin position="143"/>
        <end position="156"/>
    </location>
</feature>
<gene>
    <name evidence="2" type="ordered locus">Os08g0280125</name>
    <name evidence="2" type="ORF">OSNPB_080280125</name>
</gene>
<protein>
    <submittedName>
        <fullName evidence="2">Os08g0280125 protein</fullName>
    </submittedName>
</protein>
<organism evidence="2 3">
    <name type="scientific">Oryza sativa subsp. japonica</name>
    <name type="common">Rice</name>
    <dbReference type="NCBI Taxonomy" id="39947"/>
    <lineage>
        <taxon>Eukaryota</taxon>
        <taxon>Viridiplantae</taxon>
        <taxon>Streptophyta</taxon>
        <taxon>Embryophyta</taxon>
        <taxon>Tracheophyta</taxon>
        <taxon>Spermatophyta</taxon>
        <taxon>Magnoliopsida</taxon>
        <taxon>Liliopsida</taxon>
        <taxon>Poales</taxon>
        <taxon>Poaceae</taxon>
        <taxon>BOP clade</taxon>
        <taxon>Oryzoideae</taxon>
        <taxon>Oryzeae</taxon>
        <taxon>Oryzinae</taxon>
        <taxon>Oryza</taxon>
        <taxon>Oryza sativa</taxon>
    </lineage>
</organism>
<feature type="region of interest" description="Disordered" evidence="1">
    <location>
        <begin position="105"/>
        <end position="156"/>
    </location>
</feature>
<evidence type="ECO:0000313" key="2">
    <source>
        <dbReference type="EMBL" id="BAT04696.1"/>
    </source>
</evidence>
<accession>A0A0P0XE70</accession>
<dbReference type="Gramene" id="Os08t0280125-00">
    <property type="protein sequence ID" value="Os08t0280125-00"/>
    <property type="gene ID" value="Os08g0280125"/>
</dbReference>
<feature type="compositionally biased region" description="Pro residues" evidence="1">
    <location>
        <begin position="130"/>
        <end position="139"/>
    </location>
</feature>
<name>A0A0P0XE70_ORYSJ</name>
<dbReference type="PaxDb" id="39947-A0A0P0XE70"/>
<sequence length="156" mass="17769">MDAPGIERVVELGVRARLLGWNGESCQVGCKGHRSTLSLWFDLMVPFDHHHWDPRSERLHEPESIQIHPIAVGRIPGAARRGRSRRSRGRLCRRWCGTGWRRSCRRPRPPATGRCGRGVRRWTSSCRSAPGPPPPPPGEGTPRRRRRGASRRIARR</sequence>
<dbReference type="AlphaFoldDB" id="A0A0P0XE70"/>
<dbReference type="Proteomes" id="UP000059680">
    <property type="component" value="Chromosome 8"/>
</dbReference>
<reference evidence="2 3" key="2">
    <citation type="journal article" date="2013" name="Plant Cell Physiol.">
        <title>Rice Annotation Project Database (RAP-DB): an integrative and interactive database for rice genomics.</title>
        <authorList>
            <person name="Sakai H."/>
            <person name="Lee S.S."/>
            <person name="Tanaka T."/>
            <person name="Numa H."/>
            <person name="Kim J."/>
            <person name="Kawahara Y."/>
            <person name="Wakimoto H."/>
            <person name="Yang C.C."/>
            <person name="Iwamoto M."/>
            <person name="Abe T."/>
            <person name="Yamada Y."/>
            <person name="Muto A."/>
            <person name="Inokuchi H."/>
            <person name="Ikemura T."/>
            <person name="Matsumoto T."/>
            <person name="Sasaki T."/>
            <person name="Itoh T."/>
        </authorList>
    </citation>
    <scope>NUCLEOTIDE SEQUENCE [LARGE SCALE GENOMIC DNA]</scope>
    <source>
        <strain evidence="3">cv. Nipponbare</strain>
    </source>
</reference>
<evidence type="ECO:0000313" key="3">
    <source>
        <dbReference type="Proteomes" id="UP000059680"/>
    </source>
</evidence>
<evidence type="ECO:0000256" key="1">
    <source>
        <dbReference type="SAM" id="MobiDB-lite"/>
    </source>
</evidence>
<proteinExistence type="predicted"/>
<reference evidence="2 3" key="3">
    <citation type="journal article" date="2013" name="Rice">
        <title>Improvement of the Oryza sativa Nipponbare reference genome using next generation sequence and optical map data.</title>
        <authorList>
            <person name="Kawahara Y."/>
            <person name="de la Bastide M."/>
            <person name="Hamilton J.P."/>
            <person name="Kanamori H."/>
            <person name="McCombie W.R."/>
            <person name="Ouyang S."/>
            <person name="Schwartz D.C."/>
            <person name="Tanaka T."/>
            <person name="Wu J."/>
            <person name="Zhou S."/>
            <person name="Childs K.L."/>
            <person name="Davidson R.M."/>
            <person name="Lin H."/>
            <person name="Quesada-Ocampo L."/>
            <person name="Vaillancourt B."/>
            <person name="Sakai H."/>
            <person name="Lee S.S."/>
            <person name="Kim J."/>
            <person name="Numa H."/>
            <person name="Itoh T."/>
            <person name="Buell C.R."/>
            <person name="Matsumoto T."/>
        </authorList>
    </citation>
    <scope>NUCLEOTIDE SEQUENCE [LARGE SCALE GENOMIC DNA]</scope>
    <source>
        <strain evidence="3">cv. Nipponbare</strain>
    </source>
</reference>
<reference evidence="3" key="1">
    <citation type="journal article" date="2005" name="Nature">
        <title>The map-based sequence of the rice genome.</title>
        <authorList>
            <consortium name="International rice genome sequencing project (IRGSP)"/>
            <person name="Matsumoto T."/>
            <person name="Wu J."/>
            <person name="Kanamori H."/>
            <person name="Katayose Y."/>
            <person name="Fujisawa M."/>
            <person name="Namiki N."/>
            <person name="Mizuno H."/>
            <person name="Yamamoto K."/>
            <person name="Antonio B.A."/>
            <person name="Baba T."/>
            <person name="Sakata K."/>
            <person name="Nagamura Y."/>
            <person name="Aoki H."/>
            <person name="Arikawa K."/>
            <person name="Arita K."/>
            <person name="Bito T."/>
            <person name="Chiden Y."/>
            <person name="Fujitsuka N."/>
            <person name="Fukunaka R."/>
            <person name="Hamada M."/>
            <person name="Harada C."/>
            <person name="Hayashi A."/>
            <person name="Hijishita S."/>
            <person name="Honda M."/>
            <person name="Hosokawa S."/>
            <person name="Ichikawa Y."/>
            <person name="Idonuma A."/>
            <person name="Iijima M."/>
            <person name="Ikeda M."/>
            <person name="Ikeno M."/>
            <person name="Ito K."/>
            <person name="Ito S."/>
            <person name="Ito T."/>
            <person name="Ito Y."/>
            <person name="Ito Y."/>
            <person name="Iwabuchi A."/>
            <person name="Kamiya K."/>
            <person name="Karasawa W."/>
            <person name="Kurita K."/>
            <person name="Katagiri S."/>
            <person name="Kikuta A."/>
            <person name="Kobayashi H."/>
            <person name="Kobayashi N."/>
            <person name="Machita K."/>
            <person name="Maehara T."/>
            <person name="Masukawa M."/>
            <person name="Mizubayashi T."/>
            <person name="Mukai Y."/>
            <person name="Nagasaki H."/>
            <person name="Nagata Y."/>
            <person name="Naito S."/>
            <person name="Nakashima M."/>
            <person name="Nakama Y."/>
            <person name="Nakamichi Y."/>
            <person name="Nakamura M."/>
            <person name="Meguro A."/>
            <person name="Negishi M."/>
            <person name="Ohta I."/>
            <person name="Ohta T."/>
            <person name="Okamoto M."/>
            <person name="Ono N."/>
            <person name="Saji S."/>
            <person name="Sakaguchi M."/>
            <person name="Sakai K."/>
            <person name="Shibata M."/>
            <person name="Shimokawa T."/>
            <person name="Song J."/>
            <person name="Takazaki Y."/>
            <person name="Terasawa K."/>
            <person name="Tsugane M."/>
            <person name="Tsuji K."/>
            <person name="Ueda S."/>
            <person name="Waki K."/>
            <person name="Yamagata H."/>
            <person name="Yamamoto M."/>
            <person name="Yamamoto S."/>
            <person name="Yamane H."/>
            <person name="Yoshiki S."/>
            <person name="Yoshihara R."/>
            <person name="Yukawa K."/>
            <person name="Zhong H."/>
            <person name="Yano M."/>
            <person name="Yuan Q."/>
            <person name="Ouyang S."/>
            <person name="Liu J."/>
            <person name="Jones K.M."/>
            <person name="Gansberger K."/>
            <person name="Moffat K."/>
            <person name="Hill J."/>
            <person name="Bera J."/>
            <person name="Fadrosh D."/>
            <person name="Jin S."/>
            <person name="Johri S."/>
            <person name="Kim M."/>
            <person name="Overton L."/>
            <person name="Reardon M."/>
            <person name="Tsitrin T."/>
            <person name="Vuong H."/>
            <person name="Weaver B."/>
            <person name="Ciecko A."/>
            <person name="Tallon L."/>
            <person name="Jackson J."/>
            <person name="Pai G."/>
            <person name="Aken S.V."/>
            <person name="Utterback T."/>
            <person name="Reidmuller S."/>
            <person name="Feldblyum T."/>
            <person name="Hsiao J."/>
            <person name="Zismann V."/>
            <person name="Iobst S."/>
            <person name="de Vazeille A.R."/>
            <person name="Buell C.R."/>
            <person name="Ying K."/>
            <person name="Li Y."/>
            <person name="Lu T."/>
            <person name="Huang Y."/>
            <person name="Zhao Q."/>
            <person name="Feng Q."/>
            <person name="Zhang L."/>
            <person name="Zhu J."/>
            <person name="Weng Q."/>
            <person name="Mu J."/>
            <person name="Lu Y."/>
            <person name="Fan D."/>
            <person name="Liu Y."/>
            <person name="Guan J."/>
            <person name="Zhang Y."/>
            <person name="Yu S."/>
            <person name="Liu X."/>
            <person name="Zhang Y."/>
            <person name="Hong G."/>
            <person name="Han B."/>
            <person name="Choisne N."/>
            <person name="Demange N."/>
            <person name="Orjeda G."/>
            <person name="Samain S."/>
            <person name="Cattolico L."/>
            <person name="Pelletier E."/>
            <person name="Couloux A."/>
            <person name="Segurens B."/>
            <person name="Wincker P."/>
            <person name="D'Hont A."/>
            <person name="Scarpelli C."/>
            <person name="Weissenbach J."/>
            <person name="Salanoubat M."/>
            <person name="Quetier F."/>
            <person name="Yu Y."/>
            <person name="Kim H.R."/>
            <person name="Rambo T."/>
            <person name="Currie J."/>
            <person name="Collura K."/>
            <person name="Luo M."/>
            <person name="Yang T."/>
            <person name="Ammiraju J.S.S."/>
            <person name="Engler F."/>
            <person name="Soderlund C."/>
            <person name="Wing R.A."/>
            <person name="Palmer L.E."/>
            <person name="de la Bastide M."/>
            <person name="Spiegel L."/>
            <person name="Nascimento L."/>
            <person name="Zutavern T."/>
            <person name="O'Shaughnessy A."/>
            <person name="Dike S."/>
            <person name="Dedhia N."/>
            <person name="Preston R."/>
            <person name="Balija V."/>
            <person name="McCombie W.R."/>
            <person name="Chow T."/>
            <person name="Chen H."/>
            <person name="Chung M."/>
            <person name="Chen C."/>
            <person name="Shaw J."/>
            <person name="Wu H."/>
            <person name="Hsiao K."/>
            <person name="Chao Y."/>
            <person name="Chu M."/>
            <person name="Cheng C."/>
            <person name="Hour A."/>
            <person name="Lee P."/>
            <person name="Lin S."/>
            <person name="Lin Y."/>
            <person name="Liou J."/>
            <person name="Liu S."/>
            <person name="Hsing Y."/>
            <person name="Raghuvanshi S."/>
            <person name="Mohanty A."/>
            <person name="Bharti A.K."/>
            <person name="Gaur A."/>
            <person name="Gupta V."/>
            <person name="Kumar D."/>
            <person name="Ravi V."/>
            <person name="Vij S."/>
            <person name="Kapur A."/>
            <person name="Khurana P."/>
            <person name="Khurana P."/>
            <person name="Khurana J.P."/>
            <person name="Tyagi A.K."/>
            <person name="Gaikwad K."/>
            <person name="Singh A."/>
            <person name="Dalal V."/>
            <person name="Srivastava S."/>
            <person name="Dixit A."/>
            <person name="Pal A.K."/>
            <person name="Ghazi I.A."/>
            <person name="Yadav M."/>
            <person name="Pandit A."/>
            <person name="Bhargava A."/>
            <person name="Sureshbabu K."/>
            <person name="Batra K."/>
            <person name="Sharma T.R."/>
            <person name="Mohapatra T."/>
            <person name="Singh N.K."/>
            <person name="Messing J."/>
            <person name="Nelson A.B."/>
            <person name="Fuks G."/>
            <person name="Kavchok S."/>
            <person name="Keizer G."/>
            <person name="Linton E."/>
            <person name="Llaca V."/>
            <person name="Song R."/>
            <person name="Tanyolac B."/>
            <person name="Young S."/>
            <person name="Ho-Il K."/>
            <person name="Hahn J.H."/>
            <person name="Sangsakoo G."/>
            <person name="Vanavichit A."/>
            <person name="de Mattos Luiz.A.T."/>
            <person name="Zimmer P.D."/>
            <person name="Malone G."/>
            <person name="Dellagostin O."/>
            <person name="de Oliveira A.C."/>
            <person name="Bevan M."/>
            <person name="Bancroft I."/>
            <person name="Minx P."/>
            <person name="Cordum H."/>
            <person name="Wilson R."/>
            <person name="Cheng Z."/>
            <person name="Jin W."/>
            <person name="Jiang J."/>
            <person name="Leong S.A."/>
            <person name="Iwama H."/>
            <person name="Gojobori T."/>
            <person name="Itoh T."/>
            <person name="Niimura Y."/>
            <person name="Fujii Y."/>
            <person name="Habara T."/>
            <person name="Sakai H."/>
            <person name="Sato Y."/>
            <person name="Wilson G."/>
            <person name="Kumar K."/>
            <person name="McCouch S."/>
            <person name="Juretic N."/>
            <person name="Hoen D."/>
            <person name="Wright S."/>
            <person name="Bruskiewich R."/>
            <person name="Bureau T."/>
            <person name="Miyao A."/>
            <person name="Hirochika H."/>
            <person name="Nishikawa T."/>
            <person name="Kadowaki K."/>
            <person name="Sugiura M."/>
            <person name="Burr B."/>
            <person name="Sasaki T."/>
        </authorList>
    </citation>
    <scope>NUCLEOTIDE SEQUENCE [LARGE SCALE GENOMIC DNA]</scope>
    <source>
        <strain evidence="3">cv. Nipponbare</strain>
    </source>
</reference>